<gene>
    <name evidence="2" type="ORF">M8H41_09975</name>
</gene>
<dbReference type="Proteomes" id="UP001176021">
    <property type="component" value="Unassembled WGS sequence"/>
</dbReference>
<dbReference type="Pfam" id="PF13538">
    <property type="entry name" value="UvrD_C_2"/>
    <property type="match status" value="1"/>
</dbReference>
<keyword evidence="3" id="KW-1185">Reference proteome</keyword>
<name>A0ABT8QP95_9FIRM</name>
<dbReference type="SUPFAM" id="SSF52540">
    <property type="entry name" value="P-loop containing nucleoside triphosphate hydrolases"/>
    <property type="match status" value="1"/>
</dbReference>
<feature type="domain" description="UvrD-like helicase C-terminal" evidence="1">
    <location>
        <begin position="11"/>
        <end position="53"/>
    </location>
</feature>
<evidence type="ECO:0000313" key="2">
    <source>
        <dbReference type="EMBL" id="MDO0823178.1"/>
    </source>
</evidence>
<dbReference type="Gene3D" id="3.40.50.300">
    <property type="entry name" value="P-loop containing nucleotide triphosphate hydrolases"/>
    <property type="match status" value="1"/>
</dbReference>
<keyword evidence="2" id="KW-0067">ATP-binding</keyword>
<dbReference type="InterPro" id="IPR027785">
    <property type="entry name" value="UvrD-like_helicase_C"/>
</dbReference>
<keyword evidence="2" id="KW-0547">Nucleotide-binding</keyword>
<reference evidence="2" key="1">
    <citation type="submission" date="2022-05" db="EMBL/GenBank/DDBJ databases">
        <title>Expanded diversity of anoxic marine methylotrophy in a Black Sea sulfate reducing microorganism.</title>
        <authorList>
            <person name="Fischer P.Q."/>
            <person name="Stams A.J.M."/>
            <person name="Villanueva L."/>
            <person name="Sousa D.Z."/>
        </authorList>
    </citation>
    <scope>NUCLEOTIDE SEQUENCE</scope>
    <source>
        <strain evidence="2">P130</strain>
    </source>
</reference>
<protein>
    <submittedName>
        <fullName evidence="2">ATP-binding domain-containing protein</fullName>
    </submittedName>
</protein>
<proteinExistence type="predicted"/>
<dbReference type="EMBL" id="JAMJEV010000007">
    <property type="protein sequence ID" value="MDO0823178.1"/>
    <property type="molecule type" value="Genomic_DNA"/>
</dbReference>
<evidence type="ECO:0000259" key="1">
    <source>
        <dbReference type="Pfam" id="PF13538"/>
    </source>
</evidence>
<comment type="caution">
    <text evidence="2">The sequence shown here is derived from an EMBL/GenBank/DDBJ whole genome shotgun (WGS) entry which is preliminary data.</text>
</comment>
<accession>A0ABT8QP95</accession>
<organism evidence="2 3">
    <name type="scientific">Desulfosporosinus nitroreducens</name>
    <dbReference type="NCBI Taxonomy" id="2018668"/>
    <lineage>
        <taxon>Bacteria</taxon>
        <taxon>Bacillati</taxon>
        <taxon>Bacillota</taxon>
        <taxon>Clostridia</taxon>
        <taxon>Eubacteriales</taxon>
        <taxon>Desulfitobacteriaceae</taxon>
        <taxon>Desulfosporosinus</taxon>
    </lineage>
</organism>
<sequence length="76" mass="8879">MYSHEEVSAFIHKAKGRKFDNVFLMLDQFNLRTEEAIRPLYVAMTRAKRNLTIHYNWYQNLCTNVKIGAVKDNTGG</sequence>
<evidence type="ECO:0000313" key="3">
    <source>
        <dbReference type="Proteomes" id="UP001176021"/>
    </source>
</evidence>
<dbReference type="GO" id="GO:0005524">
    <property type="term" value="F:ATP binding"/>
    <property type="evidence" value="ECO:0007669"/>
    <property type="project" value="UniProtKB-KW"/>
</dbReference>
<dbReference type="InterPro" id="IPR027417">
    <property type="entry name" value="P-loop_NTPase"/>
</dbReference>